<accession>A0ABS1U682</accession>
<dbReference type="Pfam" id="PF09981">
    <property type="entry name" value="DUF2218"/>
    <property type="match status" value="1"/>
</dbReference>
<comment type="caution">
    <text evidence="1">The sequence shown here is derived from an EMBL/GenBank/DDBJ whole genome shotgun (WGS) entry which is preliminary data.</text>
</comment>
<dbReference type="Gene3D" id="3.30.310.50">
    <property type="entry name" value="Alpha-D-phosphohexomutase, C-terminal domain"/>
    <property type="match status" value="1"/>
</dbReference>
<dbReference type="PIRSF" id="PIRSF028291">
    <property type="entry name" value="UCP028291"/>
    <property type="match status" value="1"/>
</dbReference>
<reference evidence="1 2" key="1">
    <citation type="submission" date="2021-01" db="EMBL/GenBank/DDBJ databases">
        <title>Belnapia mucosa sp. nov. and Belnapia arida sp. nov., isolated from the Tabernas Desert (Almeria, Spain).</title>
        <authorList>
            <person name="Molina-Menor E."/>
            <person name="Vidal-Verdu A."/>
            <person name="Calonge A."/>
            <person name="Satari L."/>
            <person name="Pereto J."/>
            <person name="Porcar M."/>
        </authorList>
    </citation>
    <scope>NUCLEOTIDE SEQUENCE [LARGE SCALE GENOMIC DNA]</scope>
    <source>
        <strain evidence="1 2">T18</strain>
    </source>
</reference>
<dbReference type="RefSeq" id="WP_202833429.1">
    <property type="nucleotide sequence ID" value="NZ_JAETWB010000011.1"/>
</dbReference>
<proteinExistence type="predicted"/>
<dbReference type="InterPro" id="IPR014543">
    <property type="entry name" value="UCP028291"/>
</dbReference>
<keyword evidence="2" id="KW-1185">Reference proteome</keyword>
<evidence type="ECO:0000313" key="1">
    <source>
        <dbReference type="EMBL" id="MBL6080194.1"/>
    </source>
</evidence>
<evidence type="ECO:0000313" key="2">
    <source>
        <dbReference type="Proteomes" id="UP000660885"/>
    </source>
</evidence>
<organism evidence="1 2">
    <name type="scientific">Belnapia arida</name>
    <dbReference type="NCBI Taxonomy" id="2804533"/>
    <lineage>
        <taxon>Bacteria</taxon>
        <taxon>Pseudomonadati</taxon>
        <taxon>Pseudomonadota</taxon>
        <taxon>Alphaproteobacteria</taxon>
        <taxon>Acetobacterales</taxon>
        <taxon>Roseomonadaceae</taxon>
        <taxon>Belnapia</taxon>
    </lineage>
</organism>
<protein>
    <submittedName>
        <fullName evidence="1">DUF2218 domain-containing protein</fullName>
    </submittedName>
</protein>
<gene>
    <name evidence="1" type="ORF">JMJ56_19435</name>
</gene>
<name>A0ABS1U682_9PROT</name>
<dbReference type="EMBL" id="JAETWB010000011">
    <property type="protein sequence ID" value="MBL6080194.1"/>
    <property type="molecule type" value="Genomic_DNA"/>
</dbReference>
<sequence length="97" mass="10774">MPHSEARVVLESPGRYLGQICKHFAHKLPVTLEEARGSIAFPMGTCRLEAADGLLVLRAEAEGAEALERLQEVVARHLLRFAFRTPPEIDWLAREAG</sequence>
<dbReference type="Proteomes" id="UP000660885">
    <property type="component" value="Unassembled WGS sequence"/>
</dbReference>